<dbReference type="Pfam" id="PF14223">
    <property type="entry name" value="Retrotran_gag_2"/>
    <property type="match status" value="1"/>
</dbReference>
<reference evidence="3" key="1">
    <citation type="submission" date="2025-08" db="UniProtKB">
        <authorList>
            <consortium name="RefSeq"/>
        </authorList>
    </citation>
    <scope>IDENTIFICATION</scope>
    <source>
        <tissue evidence="3">Young leaves</tissue>
    </source>
</reference>
<dbReference type="AlphaFoldDB" id="A0A6J1EUC8"/>
<feature type="domain" description="Retrovirus-related Pol polyprotein from transposon TNT 1-94-like beta-barrel" evidence="1">
    <location>
        <begin position="197"/>
        <end position="226"/>
    </location>
</feature>
<name>A0A6J1EUC8_CUCMO</name>
<gene>
    <name evidence="3" type="primary">LOC111437850</name>
</gene>
<keyword evidence="2" id="KW-1185">Reference proteome</keyword>
<dbReference type="Proteomes" id="UP000504609">
    <property type="component" value="Unplaced"/>
</dbReference>
<dbReference type="GeneID" id="111437850"/>
<dbReference type="PANTHER" id="PTHR35317">
    <property type="entry name" value="OS04G0629600 PROTEIN"/>
    <property type="match status" value="1"/>
</dbReference>
<evidence type="ECO:0000259" key="1">
    <source>
        <dbReference type="Pfam" id="PF22936"/>
    </source>
</evidence>
<proteinExistence type="predicted"/>
<dbReference type="Pfam" id="PF22936">
    <property type="entry name" value="Pol_BBD"/>
    <property type="match status" value="1"/>
</dbReference>
<dbReference type="RefSeq" id="XP_022931691.1">
    <property type="nucleotide sequence ID" value="XM_023075923.1"/>
</dbReference>
<evidence type="ECO:0000313" key="2">
    <source>
        <dbReference type="Proteomes" id="UP000504609"/>
    </source>
</evidence>
<dbReference type="PANTHER" id="PTHR35317:SF23">
    <property type="entry name" value="OS04G0629600 PROTEIN"/>
    <property type="match status" value="1"/>
</dbReference>
<accession>A0A6J1EUC8</accession>
<protein>
    <submittedName>
        <fullName evidence="3">Uncharacterized protein LOC111437850</fullName>
    </submittedName>
</protein>
<evidence type="ECO:0000313" key="3">
    <source>
        <dbReference type="RefSeq" id="XP_022931691.1"/>
    </source>
</evidence>
<organism evidence="2 3">
    <name type="scientific">Cucurbita moschata</name>
    <name type="common">Winter crookneck squash</name>
    <name type="synonym">Cucurbita pepo var. moschata</name>
    <dbReference type="NCBI Taxonomy" id="3662"/>
    <lineage>
        <taxon>Eukaryota</taxon>
        <taxon>Viridiplantae</taxon>
        <taxon>Streptophyta</taxon>
        <taxon>Embryophyta</taxon>
        <taxon>Tracheophyta</taxon>
        <taxon>Spermatophyta</taxon>
        <taxon>Magnoliopsida</taxon>
        <taxon>eudicotyledons</taxon>
        <taxon>Gunneridae</taxon>
        <taxon>Pentapetalae</taxon>
        <taxon>rosids</taxon>
        <taxon>fabids</taxon>
        <taxon>Cucurbitales</taxon>
        <taxon>Cucurbitaceae</taxon>
        <taxon>Cucurbiteae</taxon>
        <taxon>Cucurbita</taxon>
    </lineage>
</organism>
<dbReference type="KEGG" id="cmos:111437850"/>
<sequence length="249" mass="29019">MASDSGSFATPCVPKFDGDYENWSLFMENLLHYKEYWSAIQSGFEEPKGNEALSAAQQKDTANQLWDLMKLKYQGNARVKRAQLQRLRRTFETLEMKAGEGVSEYFTRVMSIAIDMRKYFEASLLVHEQEVIDKRSEEQVLQVENIPRYGQGRDRGTFQRGRGLEKEAVNYVEFDEEEELLLMAYTKKSKVEREGIWFLDSGCLNHHMTGNKTWFVELDESFKHTVTNVYYVPNLTNNLLSIGQLHRRA</sequence>
<dbReference type="InterPro" id="IPR054722">
    <property type="entry name" value="PolX-like_BBD"/>
</dbReference>